<keyword evidence="3 9" id="KW-0812">Transmembrane</keyword>
<evidence type="ECO:0000256" key="4">
    <source>
        <dbReference type="ARBA" id="ARBA00022989"/>
    </source>
</evidence>
<accession>A0A4D5XW78</accession>
<evidence type="ECO:0000256" key="6">
    <source>
        <dbReference type="ARBA" id="ARBA00023136"/>
    </source>
</evidence>
<proteinExistence type="evidence at transcript level"/>
<evidence type="ECO:0000256" key="1">
    <source>
        <dbReference type="ARBA" id="ARBA00004651"/>
    </source>
</evidence>
<feature type="transmembrane region" description="Helical" evidence="10">
    <location>
        <begin position="83"/>
        <end position="101"/>
    </location>
</feature>
<organism evidence="12">
    <name type="scientific">Tripedalia cystophora</name>
    <name type="common">Mangrove box jellyfish</name>
    <dbReference type="NCBI Taxonomy" id="6141"/>
    <lineage>
        <taxon>Eukaryota</taxon>
        <taxon>Metazoa</taxon>
        <taxon>Cnidaria</taxon>
        <taxon>Cubozoa</taxon>
        <taxon>Carybdeida</taxon>
        <taxon>Tripedaliidae</taxon>
        <taxon>Tripedalia</taxon>
    </lineage>
</organism>
<reference evidence="12" key="2">
    <citation type="journal article" date="2019" name="BMC Genomics">
        <title>De novo transcriptome assembly of the cubomedusa Tripedalia cystophora, including the analysis of a set of genes involved in peptidergic neurotransmission.</title>
        <authorList>
            <person name="Nielsen S.K."/>
            <person name="Koch T.L."/>
            <person name="Hauser F."/>
            <person name="Garm A."/>
            <person name="Grimmelikhuijzen C.J."/>
        </authorList>
    </citation>
    <scope>NUCLEOTIDE SEQUENCE</scope>
</reference>
<evidence type="ECO:0000256" key="2">
    <source>
        <dbReference type="ARBA" id="ARBA00022475"/>
    </source>
</evidence>
<evidence type="ECO:0000256" key="9">
    <source>
        <dbReference type="RuleBase" id="RU000688"/>
    </source>
</evidence>
<keyword evidence="2" id="KW-1003">Cell membrane</keyword>
<dbReference type="CDD" id="cd00637">
    <property type="entry name" value="7tm_classA_rhodopsin-like"/>
    <property type="match status" value="1"/>
</dbReference>
<sequence length="404" mass="46556">MDGSTVIELVIILLLLSAILLGNLTMCICIYRTRRLHNPAGYIVASLAVADLLVGVWLLPFSIPAVIVRQWNPGHAICDMNGFTNHVLCTSSMLNLLAVSLDRYVAIIYPLRYTEYMTVRRSLHLITAAWFYGFLTATFPLMGWARYVFLSGTWLCVTDFKVSYSFSYFIIGTVFVIPLTIMSIVYYKIFRIAYKHMKMIRQQARTSYDVNAEVKCTVMNAWTECVVTATDRRNEENTVCESTNFGQRIQIIEPHLANLKRGSRFSKNPIAMRQRREERRKKRTLKRELRTGFVLFIIVSIFVVSWSPFAILNLYALHTKFKPSPTAEAIASRLAYLNSAVNPPLYCLMNKVIRNAVRELWLSFFQICGLANRNNCKVAADFDESESRTANSKNIKYFEHRWRH</sequence>
<feature type="transmembrane region" description="Helical" evidence="10">
    <location>
        <begin position="289"/>
        <end position="316"/>
    </location>
</feature>
<dbReference type="SMART" id="SM01381">
    <property type="entry name" value="7TM_GPCR_Srsx"/>
    <property type="match status" value="1"/>
</dbReference>
<dbReference type="Pfam" id="PF00001">
    <property type="entry name" value="7tm_1"/>
    <property type="match status" value="1"/>
</dbReference>
<comment type="subcellular location">
    <subcellularLocation>
        <location evidence="1">Cell membrane</location>
        <topology evidence="1">Multi-pass membrane protein</topology>
    </subcellularLocation>
</comment>
<feature type="domain" description="G-protein coupled receptors family 1 profile" evidence="11">
    <location>
        <begin position="22"/>
        <end position="346"/>
    </location>
</feature>
<keyword evidence="7 9" id="KW-0675">Receptor</keyword>
<dbReference type="Gene3D" id="1.20.1070.10">
    <property type="entry name" value="Rhodopsin 7-helix transmembrane proteins"/>
    <property type="match status" value="2"/>
</dbReference>
<dbReference type="PROSITE" id="PS50262">
    <property type="entry name" value="G_PROTEIN_RECEP_F1_2"/>
    <property type="match status" value="1"/>
</dbReference>
<comment type="similarity">
    <text evidence="9">Belongs to the G-protein coupled receptor 1 family.</text>
</comment>
<dbReference type="InterPro" id="IPR017452">
    <property type="entry name" value="GPCR_Rhodpsn_7TM"/>
</dbReference>
<reference evidence="12" key="1">
    <citation type="submission" date="2018-07" db="EMBL/GenBank/DDBJ databases">
        <authorList>
            <person name="Nielsen S.K.D."/>
            <person name="Koch T.L."/>
            <person name="Hauser F."/>
            <person name="Garm A.L."/>
            <person name="Grimmelikhuijzen C.J.P."/>
        </authorList>
    </citation>
    <scope>NUCLEOTIDE SEQUENCE</scope>
</reference>
<feature type="transmembrane region" description="Helical" evidence="10">
    <location>
        <begin position="165"/>
        <end position="189"/>
    </location>
</feature>
<evidence type="ECO:0000256" key="3">
    <source>
        <dbReference type="ARBA" id="ARBA00022692"/>
    </source>
</evidence>
<dbReference type="InterPro" id="IPR000276">
    <property type="entry name" value="GPCR_Rhodpsn"/>
</dbReference>
<keyword evidence="4 10" id="KW-1133">Transmembrane helix</keyword>
<dbReference type="AlphaFoldDB" id="A0A4D5XW78"/>
<evidence type="ECO:0000256" key="5">
    <source>
        <dbReference type="ARBA" id="ARBA00023040"/>
    </source>
</evidence>
<evidence type="ECO:0000256" key="8">
    <source>
        <dbReference type="ARBA" id="ARBA00023224"/>
    </source>
</evidence>
<dbReference type="PROSITE" id="PS00237">
    <property type="entry name" value="G_PROTEIN_RECEP_F1_1"/>
    <property type="match status" value="1"/>
</dbReference>
<keyword evidence="8 9" id="KW-0807">Transducer</keyword>
<dbReference type="EMBL" id="MH644087">
    <property type="protein sequence ID" value="QBS47863.1"/>
    <property type="molecule type" value="mRNA"/>
</dbReference>
<evidence type="ECO:0000313" key="12">
    <source>
        <dbReference type="EMBL" id="QBS47863.1"/>
    </source>
</evidence>
<dbReference type="GO" id="GO:0004930">
    <property type="term" value="F:G protein-coupled receptor activity"/>
    <property type="evidence" value="ECO:0007669"/>
    <property type="project" value="UniProtKB-KW"/>
</dbReference>
<dbReference type="PRINTS" id="PR00237">
    <property type="entry name" value="GPCRRHODOPSN"/>
</dbReference>
<feature type="transmembrane region" description="Helical" evidence="10">
    <location>
        <begin position="43"/>
        <end position="63"/>
    </location>
</feature>
<dbReference type="PANTHER" id="PTHR22752:SF14">
    <property type="entry name" value="G-PROTEIN COUPLED RECEPTORS FAMILY 1 PROFILE DOMAIN-CONTAINING PROTEIN"/>
    <property type="match status" value="1"/>
</dbReference>
<keyword evidence="5 9" id="KW-0297">G-protein coupled receptor</keyword>
<name>A0A4D5XW78_TRICY</name>
<keyword evidence="6 10" id="KW-0472">Membrane</keyword>
<evidence type="ECO:0000259" key="11">
    <source>
        <dbReference type="PROSITE" id="PS50262"/>
    </source>
</evidence>
<evidence type="ECO:0000256" key="7">
    <source>
        <dbReference type="ARBA" id="ARBA00023170"/>
    </source>
</evidence>
<dbReference type="GO" id="GO:0005886">
    <property type="term" value="C:plasma membrane"/>
    <property type="evidence" value="ECO:0007669"/>
    <property type="project" value="UniProtKB-SubCell"/>
</dbReference>
<protein>
    <submittedName>
        <fullName evidence="12">Biogenic amine-like GPCR</fullName>
    </submittedName>
</protein>
<feature type="transmembrane region" description="Helical" evidence="10">
    <location>
        <begin position="6"/>
        <end position="31"/>
    </location>
</feature>
<evidence type="ECO:0000256" key="10">
    <source>
        <dbReference type="SAM" id="Phobius"/>
    </source>
</evidence>
<dbReference type="PANTHER" id="PTHR22752">
    <property type="entry name" value="G PROTEIN-COUPLED RECEPTOR"/>
    <property type="match status" value="1"/>
</dbReference>
<feature type="transmembrane region" description="Helical" evidence="10">
    <location>
        <begin position="122"/>
        <end position="145"/>
    </location>
</feature>
<dbReference type="SUPFAM" id="SSF81321">
    <property type="entry name" value="Family A G protein-coupled receptor-like"/>
    <property type="match status" value="1"/>
</dbReference>